<dbReference type="SUPFAM" id="SSF69318">
    <property type="entry name" value="Integrin alpha N-terminal domain"/>
    <property type="match status" value="2"/>
</dbReference>
<dbReference type="Pfam" id="PF13517">
    <property type="entry name" value="FG-GAP_3"/>
    <property type="match status" value="4"/>
</dbReference>
<dbReference type="KEGG" id="ote:Oter_2319"/>
<dbReference type="eggNOG" id="COG4888">
    <property type="taxonomic scope" value="Bacteria"/>
</dbReference>
<dbReference type="Proteomes" id="UP000007013">
    <property type="component" value="Chromosome"/>
</dbReference>
<dbReference type="InterPro" id="IPR011519">
    <property type="entry name" value="UnbV_ASPIC"/>
</dbReference>
<keyword evidence="1" id="KW-0732">Signal</keyword>
<dbReference type="RefSeq" id="WP_012375138.1">
    <property type="nucleotide sequence ID" value="NC_010571.1"/>
</dbReference>
<protein>
    <submittedName>
        <fullName evidence="4">ASPIC/UnbV domain protein</fullName>
    </submittedName>
</protein>
<dbReference type="InterPro" id="IPR027039">
    <property type="entry name" value="Crtac1"/>
</dbReference>
<sequence length="1192" mass="127534">MLAFMLTGNVGWAADGSAAGQGWEAKPLAPRSGPRGATMFVMLPPAETGLVAENHYDDPRMWGERYHEFGVGAIGTGVAIGDYDGDGRPDVFVVAKTDSCRLFRNLGAWKFEDVTDRAGVADRGDAARVWKQGAAFADVNNDGRLDLYVCRFAEPNLLYINQGDGTFREEAAARGLAVVDASSAAAFCDYDRDGWLDVFVQTNLLDSAAHPNGQRDYLFHNNGDGTFRNVTEHAGISGETQGHSATWWDYDQDGWPDLYVANDFSIPDSLYRNRRDGTFVNVLDEVVPHTPFSSMGGDLGDVNNDGLIDLLVADMAATTHQKDQRGMAPSRVHAREVTSDSTVAPQYERSALYLNTGTGRCLEAAFLAGVAATDWTWSPRFEDLDNDGRLDLHVTNGMNREQNNEDLLRRLMAAETPAERIRIMRASPMLVESNLAFRNRGELRFDNVSAEWGLDHKGVSFGSAFGDLDGDGDLDLVYANYQAGVSVLRNDSDRGNRLIVELRGTRSNRFGIGSLVRVETASGVQVRSLVLLRGYDSTSEPVAHFGLGDDDVVRTLTVDWPSGERQTFTNVPVNRRITLTEPEGSSDMTQLASAKRVVAAPQFSDVSDQAGFTFTSRPGEIDGTDQQPLLTLRQNGRGPALALGDLNGDGIDDAVIGGTARDPARIVPGTRSGRFAADPAELPTAASLDHGPVLIFDADGDGANDLLLTAAGVAQPEGAPEYQPILLLNGGGGAMRAASADALPSLPLCVGAAAAADFDRDGRLDVFLGGRVVPGLYPLPARTALLAHRGPAPAGFVDVTDTVAPGLREIGLVTSCLWTDVDNDGWLDLLVALEWGGIHYWRNVDGRRFEDQSAAAGFAAAGSGWWSSLAAADFNGDGRMDYVAGNLGLNTPYRASADAPAALFLGDFAGDGESRIIEGEYEGGQLFPRRTRRELAAIMPEILKRFPRNDLYARATLVEIVGEERLAAARRFEATEFRSGVLLSRPDGTYEFSPLPRLAQIAPLQGVIAGDFDGDGFADIYAVQNSHAPVPFVGRFDGGLSQLLRGDGRGHFTAVPIRESGLVVRGDAKALALTDLDADGWPDYLITRNGAGTIAFRNAGVAGRRSLCVKLRGPRGNPTPIGARVTLELADGTQQTAEVTAGGGYASQSSAGCFFGYSAANPSSVLRVRWPSGRVSEHRDLGSGPVVTVAAP</sequence>
<dbReference type="STRING" id="452637.Oter_2319"/>
<feature type="region of interest" description="Disordered" evidence="2">
    <location>
        <begin position="321"/>
        <end position="341"/>
    </location>
</feature>
<proteinExistence type="predicted"/>
<accession>B1ZQJ2</accession>
<evidence type="ECO:0000256" key="2">
    <source>
        <dbReference type="SAM" id="MobiDB-lite"/>
    </source>
</evidence>
<dbReference type="PANTHER" id="PTHR16026">
    <property type="entry name" value="CARTILAGE ACIDIC PROTEIN 1"/>
    <property type="match status" value="1"/>
</dbReference>
<evidence type="ECO:0000313" key="5">
    <source>
        <dbReference type="Proteomes" id="UP000007013"/>
    </source>
</evidence>
<keyword evidence="5" id="KW-1185">Reference proteome</keyword>
<dbReference type="InterPro" id="IPR028994">
    <property type="entry name" value="Integrin_alpha_N"/>
</dbReference>
<evidence type="ECO:0000256" key="1">
    <source>
        <dbReference type="ARBA" id="ARBA00022729"/>
    </source>
</evidence>
<gene>
    <name evidence="4" type="ordered locus">Oter_2319</name>
</gene>
<evidence type="ECO:0000313" key="4">
    <source>
        <dbReference type="EMBL" id="ACB75601.1"/>
    </source>
</evidence>
<name>B1ZQJ2_OPITP</name>
<dbReference type="HOGENOM" id="CLU_281416_0_0_0"/>
<dbReference type="EMBL" id="CP001032">
    <property type="protein sequence ID" value="ACB75601.1"/>
    <property type="molecule type" value="Genomic_DNA"/>
</dbReference>
<dbReference type="PANTHER" id="PTHR16026:SF0">
    <property type="entry name" value="CARTILAGE ACIDIC PROTEIN 1"/>
    <property type="match status" value="1"/>
</dbReference>
<dbReference type="AlphaFoldDB" id="B1ZQJ2"/>
<organism evidence="4 5">
    <name type="scientific">Opitutus terrae (strain DSM 11246 / JCM 15787 / PB90-1)</name>
    <dbReference type="NCBI Taxonomy" id="452637"/>
    <lineage>
        <taxon>Bacteria</taxon>
        <taxon>Pseudomonadati</taxon>
        <taxon>Verrucomicrobiota</taxon>
        <taxon>Opitutia</taxon>
        <taxon>Opitutales</taxon>
        <taxon>Opitutaceae</taxon>
        <taxon>Opitutus</taxon>
    </lineage>
</organism>
<dbReference type="InterPro" id="IPR013517">
    <property type="entry name" value="FG-GAP"/>
</dbReference>
<reference evidence="4 5" key="1">
    <citation type="journal article" date="2011" name="J. Bacteriol.">
        <title>Genome sequence of the verrucomicrobium Opitutus terrae PB90-1, an abundant inhabitant of rice paddy soil ecosystems.</title>
        <authorList>
            <person name="van Passel M.W."/>
            <person name="Kant R."/>
            <person name="Palva A."/>
            <person name="Copeland A."/>
            <person name="Lucas S."/>
            <person name="Lapidus A."/>
            <person name="Glavina del Rio T."/>
            <person name="Pitluck S."/>
            <person name="Goltsman E."/>
            <person name="Clum A."/>
            <person name="Sun H."/>
            <person name="Schmutz J."/>
            <person name="Larimer F.W."/>
            <person name="Land M.L."/>
            <person name="Hauser L."/>
            <person name="Kyrpides N."/>
            <person name="Mikhailova N."/>
            <person name="Richardson P.P."/>
            <person name="Janssen P.H."/>
            <person name="de Vos W.M."/>
            <person name="Smidt H."/>
        </authorList>
    </citation>
    <scope>NUCLEOTIDE SEQUENCE [LARGE SCALE GENOMIC DNA]</scope>
    <source>
        <strain evidence="5">DSM 11246 / JCM 15787 / PB90-1</strain>
    </source>
</reference>
<dbReference type="Pfam" id="PF07593">
    <property type="entry name" value="UnbV_ASPIC"/>
    <property type="match status" value="2"/>
</dbReference>
<dbReference type="Gene3D" id="2.130.10.130">
    <property type="entry name" value="Integrin alpha, N-terminal"/>
    <property type="match status" value="6"/>
</dbReference>
<feature type="domain" description="ASPIC/UnbV" evidence="3">
    <location>
        <begin position="1121"/>
        <end position="1181"/>
    </location>
</feature>
<evidence type="ECO:0000259" key="3">
    <source>
        <dbReference type="Pfam" id="PF07593"/>
    </source>
</evidence>
<feature type="domain" description="ASPIC/UnbV" evidence="3">
    <location>
        <begin position="511"/>
        <end position="578"/>
    </location>
</feature>